<keyword evidence="1" id="KW-0732">Signal</keyword>
<organism evidence="2 3">
    <name type="scientific">Rhizophagus irregularis</name>
    <dbReference type="NCBI Taxonomy" id="588596"/>
    <lineage>
        <taxon>Eukaryota</taxon>
        <taxon>Fungi</taxon>
        <taxon>Fungi incertae sedis</taxon>
        <taxon>Mucoromycota</taxon>
        <taxon>Glomeromycotina</taxon>
        <taxon>Glomeromycetes</taxon>
        <taxon>Glomerales</taxon>
        <taxon>Glomeraceae</taxon>
        <taxon>Rhizophagus</taxon>
    </lineage>
</organism>
<comment type="caution">
    <text evidence="2">The sequence shown here is derived from an EMBL/GenBank/DDBJ whole genome shotgun (WGS) entry which is preliminary data.</text>
</comment>
<dbReference type="EMBL" id="LLXI01000585">
    <property type="protein sequence ID" value="PKY47877.1"/>
    <property type="molecule type" value="Genomic_DNA"/>
</dbReference>
<evidence type="ECO:0000256" key="1">
    <source>
        <dbReference type="SAM" id="SignalP"/>
    </source>
</evidence>
<accession>A0A2I1GMR8</accession>
<protein>
    <submittedName>
        <fullName evidence="2">Uncharacterized protein</fullName>
    </submittedName>
</protein>
<gene>
    <name evidence="2" type="ORF">RhiirA4_463267</name>
</gene>
<evidence type="ECO:0000313" key="3">
    <source>
        <dbReference type="Proteomes" id="UP000234323"/>
    </source>
</evidence>
<reference evidence="2 3" key="1">
    <citation type="submission" date="2015-10" db="EMBL/GenBank/DDBJ databases">
        <title>Genome analyses suggest a sexual origin of heterokaryosis in a supposedly ancient asexual fungus.</title>
        <authorList>
            <person name="Ropars J."/>
            <person name="Sedzielewska K."/>
            <person name="Noel J."/>
            <person name="Charron P."/>
            <person name="Farinelli L."/>
            <person name="Marton T."/>
            <person name="Kruger M."/>
            <person name="Pelin A."/>
            <person name="Brachmann A."/>
            <person name="Corradi N."/>
        </authorList>
    </citation>
    <scope>NUCLEOTIDE SEQUENCE [LARGE SCALE GENOMIC DNA]</scope>
    <source>
        <strain evidence="2 3">A4</strain>
    </source>
</reference>
<dbReference type="VEuPathDB" id="FungiDB:RhiirA1_531521"/>
<keyword evidence="3" id="KW-1185">Reference proteome</keyword>
<feature type="signal peptide" evidence="1">
    <location>
        <begin position="1"/>
        <end position="20"/>
    </location>
</feature>
<dbReference type="Proteomes" id="UP000234323">
    <property type="component" value="Unassembled WGS sequence"/>
</dbReference>
<sequence>MNRNLIFAFILFATFSIINAVPHQFRKRETAFYECGTSDPLHVIVSPDPPVSEQPATYTVSSTLSNDITAGKTILEIIYDEMSDQYLDEPFIQVFTDSYKAGTPFNTTAKDVPTPKLPDSYYIVVVVGIQQAY</sequence>
<feature type="chain" id="PRO_5014155775" evidence="1">
    <location>
        <begin position="21"/>
        <end position="133"/>
    </location>
</feature>
<dbReference type="AlphaFoldDB" id="A0A2I1GMR8"/>
<proteinExistence type="predicted"/>
<name>A0A2I1GMR8_9GLOM</name>
<evidence type="ECO:0000313" key="2">
    <source>
        <dbReference type="EMBL" id="PKY47877.1"/>
    </source>
</evidence>